<evidence type="ECO:0000313" key="1">
    <source>
        <dbReference type="EMBL" id="QEU92577.1"/>
    </source>
</evidence>
<accession>A0A5J6GCA1</accession>
<keyword evidence="2" id="KW-1185">Reference proteome</keyword>
<name>A0A5J6GCA1_STRKN</name>
<evidence type="ECO:0000313" key="2">
    <source>
        <dbReference type="Proteomes" id="UP000325529"/>
    </source>
</evidence>
<dbReference type="AlphaFoldDB" id="A0A5J6GCA1"/>
<dbReference type="RefSeq" id="WP_055551215.1">
    <property type="nucleotide sequence ID" value="NZ_CP023699.1"/>
</dbReference>
<dbReference type="KEGG" id="ska:CP970_18190"/>
<sequence length="208" mass="22586">MPTADARNAFGYTLVIPPGWTRIPLKEGTQDAVKKIVDDAADRLSPDLPRDKVADARLELYRRLNASVKEARQRDGVDLYLPVEPMHGLLIAASIIVTKPETAQRDGVTRHDVLTQLLAGATDSEPAEVDGAAAVRKARTVPADPAKGVEAPSRHVDYVVQVPSNGADSGWLVVSFSTLGDGDPEGDFTEILVELFDAVMTTFRWRTE</sequence>
<gene>
    <name evidence="1" type="ORF">CP970_18190</name>
</gene>
<dbReference type="OrthoDB" id="4196369at2"/>
<proteinExistence type="predicted"/>
<reference evidence="1 2" key="1">
    <citation type="submission" date="2017-09" db="EMBL/GenBank/DDBJ databases">
        <authorList>
            <person name="Lee N."/>
            <person name="Cho B.-K."/>
        </authorList>
    </citation>
    <scope>NUCLEOTIDE SEQUENCE [LARGE SCALE GENOMIC DNA]</scope>
    <source>
        <strain evidence="1 2">ATCC 12853</strain>
    </source>
</reference>
<dbReference type="EMBL" id="CP023699">
    <property type="protein sequence ID" value="QEU92577.1"/>
    <property type="molecule type" value="Genomic_DNA"/>
</dbReference>
<protein>
    <submittedName>
        <fullName evidence="1">Uncharacterized protein</fullName>
    </submittedName>
</protein>
<dbReference type="Proteomes" id="UP000325529">
    <property type="component" value="Chromosome"/>
</dbReference>
<organism evidence="1 2">
    <name type="scientific">Streptomyces kanamyceticus</name>
    <dbReference type="NCBI Taxonomy" id="1967"/>
    <lineage>
        <taxon>Bacteria</taxon>
        <taxon>Bacillati</taxon>
        <taxon>Actinomycetota</taxon>
        <taxon>Actinomycetes</taxon>
        <taxon>Kitasatosporales</taxon>
        <taxon>Streptomycetaceae</taxon>
        <taxon>Streptomyces</taxon>
    </lineage>
</organism>